<evidence type="ECO:0000256" key="1">
    <source>
        <dbReference type="SAM" id="MobiDB-lite"/>
    </source>
</evidence>
<evidence type="ECO:0000313" key="3">
    <source>
        <dbReference type="Proteomes" id="UP001499967"/>
    </source>
</evidence>
<accession>A0ABN1P933</accession>
<feature type="region of interest" description="Disordered" evidence="1">
    <location>
        <begin position="37"/>
        <end position="70"/>
    </location>
</feature>
<organism evidence="2 3">
    <name type="scientific">Pseudonocardia zijingensis</name>
    <dbReference type="NCBI Taxonomy" id="153376"/>
    <lineage>
        <taxon>Bacteria</taxon>
        <taxon>Bacillati</taxon>
        <taxon>Actinomycetota</taxon>
        <taxon>Actinomycetes</taxon>
        <taxon>Pseudonocardiales</taxon>
        <taxon>Pseudonocardiaceae</taxon>
        <taxon>Pseudonocardia</taxon>
    </lineage>
</organism>
<comment type="caution">
    <text evidence="2">The sequence shown here is derived from an EMBL/GenBank/DDBJ whole genome shotgun (WGS) entry which is preliminary data.</text>
</comment>
<evidence type="ECO:0000313" key="2">
    <source>
        <dbReference type="EMBL" id="GAA0924107.1"/>
    </source>
</evidence>
<sequence length="70" mass="7414">MIRELAHSRVENARECANPVIMTRNRLPVAPRVHLAGPGLPTIRPGGAAEAHGPRGAKRSRSDAEGALEA</sequence>
<keyword evidence="3" id="KW-1185">Reference proteome</keyword>
<proteinExistence type="predicted"/>
<gene>
    <name evidence="2" type="ORF">GCM10009559_08460</name>
</gene>
<dbReference type="EMBL" id="BAAAHP010000022">
    <property type="protein sequence ID" value="GAA0924107.1"/>
    <property type="molecule type" value="Genomic_DNA"/>
</dbReference>
<dbReference type="Proteomes" id="UP001499967">
    <property type="component" value="Unassembled WGS sequence"/>
</dbReference>
<protein>
    <submittedName>
        <fullName evidence="2">Uncharacterized protein</fullName>
    </submittedName>
</protein>
<reference evidence="2 3" key="1">
    <citation type="journal article" date="2019" name="Int. J. Syst. Evol. Microbiol.">
        <title>The Global Catalogue of Microorganisms (GCM) 10K type strain sequencing project: providing services to taxonomists for standard genome sequencing and annotation.</title>
        <authorList>
            <consortium name="The Broad Institute Genomics Platform"/>
            <consortium name="The Broad Institute Genome Sequencing Center for Infectious Disease"/>
            <person name="Wu L."/>
            <person name="Ma J."/>
        </authorList>
    </citation>
    <scope>NUCLEOTIDE SEQUENCE [LARGE SCALE GENOMIC DNA]</scope>
    <source>
        <strain evidence="2 3">JCM 11117</strain>
    </source>
</reference>
<name>A0ABN1P933_9PSEU</name>